<dbReference type="PANTHER" id="PTHR47618">
    <property type="entry name" value="BIFUNCTIONAL OLIGORIBONUCLEASE AND PAP PHOSPHATASE NRNA"/>
    <property type="match status" value="1"/>
</dbReference>
<gene>
    <name evidence="2" type="ORF">UV09_C0051G0004</name>
</gene>
<dbReference type="AlphaFoldDB" id="A0A0G1BF41"/>
<organism evidence="2 3">
    <name type="scientific">Candidatus Gottesmanbacteria bacterium GW2011_GWA2_42_18</name>
    <dbReference type="NCBI Taxonomy" id="1618442"/>
    <lineage>
        <taxon>Bacteria</taxon>
        <taxon>Candidatus Gottesmaniibacteriota</taxon>
    </lineage>
</organism>
<reference evidence="2 3" key="1">
    <citation type="journal article" date="2015" name="Nature">
        <title>rRNA introns, odd ribosomes, and small enigmatic genomes across a large radiation of phyla.</title>
        <authorList>
            <person name="Brown C.T."/>
            <person name="Hug L.A."/>
            <person name="Thomas B.C."/>
            <person name="Sharon I."/>
            <person name="Castelle C.J."/>
            <person name="Singh A."/>
            <person name="Wilkins M.J."/>
            <person name="Williams K.H."/>
            <person name="Banfield J.F."/>
        </authorList>
    </citation>
    <scope>NUCLEOTIDE SEQUENCE [LARGE SCALE GENOMIC DNA]</scope>
</reference>
<name>A0A0G1BF41_9BACT</name>
<feature type="compositionally biased region" description="Polar residues" evidence="1">
    <location>
        <begin position="319"/>
        <end position="337"/>
    </location>
</feature>
<evidence type="ECO:0000256" key="1">
    <source>
        <dbReference type="SAM" id="MobiDB-lite"/>
    </source>
</evidence>
<sequence length="359" mass="39262">MTPIIRGLFKSLKIMANLNRDNINQTRTILENAKSILIVLGQNPSYDAVASALSFYLSLSAAGKQISVVSPTEMTVGYNELIAVDKIGKTIGSDNGRNLIISFPYQEGSIEKVSYNIENDTFNLVIEPREGYPAITPEMMQYKYSGGSTDAIMTIGVNKLDDASNLFNANQNLFQEKPLINIDIETSNQNFGKINLIDESASSISELTASLISDMGLSMEPDIATNLLAGLTDKTDNYSSARVSASTFETAALLLKNGARNKQPRTKIAQNLPQFPQQTPSQKPFTFSKSPRPFVRQPQSPQPPQSNPQQPSQPFLSKGPQTQQKQVAGQTPSTRESGSPPETPPDWLKPKIYKGSTLL</sequence>
<dbReference type="InterPro" id="IPR038763">
    <property type="entry name" value="DHH_sf"/>
</dbReference>
<evidence type="ECO:0000313" key="3">
    <source>
        <dbReference type="Proteomes" id="UP000034320"/>
    </source>
</evidence>
<dbReference type="Gene3D" id="3.90.1640.10">
    <property type="entry name" value="inorganic pyrophosphatase (n-terminal core)"/>
    <property type="match status" value="2"/>
</dbReference>
<feature type="compositionally biased region" description="Polar residues" evidence="1">
    <location>
        <begin position="270"/>
        <end position="289"/>
    </location>
</feature>
<evidence type="ECO:0000313" key="2">
    <source>
        <dbReference type="EMBL" id="KKS44986.1"/>
    </source>
</evidence>
<dbReference type="EMBL" id="LCDD01000051">
    <property type="protein sequence ID" value="KKS44986.1"/>
    <property type="molecule type" value="Genomic_DNA"/>
</dbReference>
<accession>A0A0G1BF41</accession>
<dbReference type="InterPro" id="IPR051319">
    <property type="entry name" value="Oligoribo/pAp-PDE_c-di-AMP_PDE"/>
</dbReference>
<dbReference type="SUPFAM" id="SSF64182">
    <property type="entry name" value="DHH phosphoesterases"/>
    <property type="match status" value="1"/>
</dbReference>
<dbReference type="Proteomes" id="UP000034320">
    <property type="component" value="Unassembled WGS sequence"/>
</dbReference>
<feature type="region of interest" description="Disordered" evidence="1">
    <location>
        <begin position="270"/>
        <end position="359"/>
    </location>
</feature>
<comment type="caution">
    <text evidence="2">The sequence shown here is derived from an EMBL/GenBank/DDBJ whole genome shotgun (WGS) entry which is preliminary data.</text>
</comment>
<protein>
    <submittedName>
        <fullName evidence="2">DHHA1 domain protein</fullName>
    </submittedName>
</protein>
<proteinExistence type="predicted"/>
<dbReference type="PANTHER" id="PTHR47618:SF1">
    <property type="entry name" value="BIFUNCTIONAL OLIGORIBONUCLEASE AND PAP PHOSPHATASE NRNA"/>
    <property type="match status" value="1"/>
</dbReference>